<accession>A0A1K2IK09</accession>
<evidence type="ECO:0000313" key="4">
    <source>
        <dbReference type="Proteomes" id="UP000182544"/>
    </source>
</evidence>
<sequence>MRRLIILLFIPVFVVSCNSQNSIKIFKDVEYAQINGTKLLLDIYLPNAVENPNLLIWVHGGAWVGGDKENPPVKLVEKGYALASVNYRLATKAQFPAQVFDIKAAIRFLRAKASEYKYNAEKIVIAGSSAGGHLVALVGTTNNLPELEGTVGDYLNESSSVQGILDFYGPTNFMTILNQSTPYGMNVRVPALKKLLGDLPENKPELAKLASPVYHVDETDPPLLIMHGNKDQQVPINQSHELENEYKKHNLDVFFKVIYEGAHGGPEFETQENYDLVFKFLDKIFK</sequence>
<evidence type="ECO:0000313" key="3">
    <source>
        <dbReference type="EMBL" id="SFZ92785.1"/>
    </source>
</evidence>
<organism evidence="3 4">
    <name type="scientific">Flaviramulus basaltis</name>
    <dbReference type="NCBI Taxonomy" id="369401"/>
    <lineage>
        <taxon>Bacteria</taxon>
        <taxon>Pseudomonadati</taxon>
        <taxon>Bacteroidota</taxon>
        <taxon>Flavobacteriia</taxon>
        <taxon>Flavobacteriales</taxon>
        <taxon>Flavobacteriaceae</taxon>
        <taxon>Flaviramulus</taxon>
    </lineage>
</organism>
<gene>
    <name evidence="3" type="ORF">SAMN05428642_102987</name>
</gene>
<reference evidence="3 4" key="1">
    <citation type="submission" date="2016-10" db="EMBL/GenBank/DDBJ databases">
        <authorList>
            <person name="de Groot N.N."/>
        </authorList>
    </citation>
    <scope>NUCLEOTIDE SEQUENCE [LARGE SCALE GENOMIC DNA]</scope>
    <source>
        <strain evidence="3 4">DSM 18180</strain>
    </source>
</reference>
<dbReference type="Pfam" id="PF20434">
    <property type="entry name" value="BD-FAE"/>
    <property type="match status" value="1"/>
</dbReference>
<dbReference type="OrthoDB" id="9777975at2"/>
<dbReference type="InterPro" id="IPR029058">
    <property type="entry name" value="AB_hydrolase_fold"/>
</dbReference>
<dbReference type="AlphaFoldDB" id="A0A1K2IK09"/>
<evidence type="ECO:0000259" key="2">
    <source>
        <dbReference type="Pfam" id="PF20434"/>
    </source>
</evidence>
<dbReference type="PANTHER" id="PTHR48081:SF13">
    <property type="entry name" value="ALPHA_BETA HYDROLASE"/>
    <property type="match status" value="1"/>
</dbReference>
<dbReference type="InterPro" id="IPR050300">
    <property type="entry name" value="GDXG_lipolytic_enzyme"/>
</dbReference>
<dbReference type="Proteomes" id="UP000182544">
    <property type="component" value="Unassembled WGS sequence"/>
</dbReference>
<evidence type="ECO:0000256" key="1">
    <source>
        <dbReference type="ARBA" id="ARBA00022801"/>
    </source>
</evidence>
<dbReference type="InterPro" id="IPR049492">
    <property type="entry name" value="BD-FAE-like_dom"/>
</dbReference>
<dbReference type="RefSeq" id="WP_072402233.1">
    <property type="nucleotide sequence ID" value="NZ_FPKV01000002.1"/>
</dbReference>
<feature type="domain" description="BD-FAE-like" evidence="2">
    <location>
        <begin position="41"/>
        <end position="244"/>
    </location>
</feature>
<dbReference type="Gene3D" id="3.40.50.1820">
    <property type="entry name" value="alpha/beta hydrolase"/>
    <property type="match status" value="1"/>
</dbReference>
<dbReference type="SUPFAM" id="SSF53474">
    <property type="entry name" value="alpha/beta-Hydrolases"/>
    <property type="match status" value="1"/>
</dbReference>
<name>A0A1K2IK09_9FLAO</name>
<dbReference type="PANTHER" id="PTHR48081">
    <property type="entry name" value="AB HYDROLASE SUPERFAMILY PROTEIN C4A8.06C"/>
    <property type="match status" value="1"/>
</dbReference>
<dbReference type="EMBL" id="FPKV01000002">
    <property type="protein sequence ID" value="SFZ92785.1"/>
    <property type="molecule type" value="Genomic_DNA"/>
</dbReference>
<dbReference type="GO" id="GO:0016787">
    <property type="term" value="F:hydrolase activity"/>
    <property type="evidence" value="ECO:0007669"/>
    <property type="project" value="UniProtKB-KW"/>
</dbReference>
<keyword evidence="1" id="KW-0378">Hydrolase</keyword>
<protein>
    <submittedName>
        <fullName evidence="3">Acetyl esterase/lipase</fullName>
    </submittedName>
</protein>
<keyword evidence="4" id="KW-1185">Reference proteome</keyword>
<dbReference type="PROSITE" id="PS51257">
    <property type="entry name" value="PROKAR_LIPOPROTEIN"/>
    <property type="match status" value="1"/>
</dbReference>
<proteinExistence type="predicted"/>
<dbReference type="STRING" id="369401.SAMN05428642_102987"/>